<protein>
    <submittedName>
        <fullName evidence="3">STAS domain-containing protein</fullName>
    </submittedName>
</protein>
<feature type="region of interest" description="Disordered" evidence="1">
    <location>
        <begin position="147"/>
        <end position="189"/>
    </location>
</feature>
<comment type="caution">
    <text evidence="3">The sequence shown here is derived from an EMBL/GenBank/DDBJ whole genome shotgun (WGS) entry which is preliminary data.</text>
</comment>
<organism evidence="3 4">
    <name type="scientific">Nocardia rhamnosiphila</name>
    <dbReference type="NCBI Taxonomy" id="426716"/>
    <lineage>
        <taxon>Bacteria</taxon>
        <taxon>Bacillati</taxon>
        <taxon>Actinomycetota</taxon>
        <taxon>Actinomycetes</taxon>
        <taxon>Mycobacteriales</taxon>
        <taxon>Nocardiaceae</taxon>
        <taxon>Nocardia</taxon>
    </lineage>
</organism>
<feature type="domain" description="STAS" evidence="2">
    <location>
        <begin position="24"/>
        <end position="136"/>
    </location>
</feature>
<name>A0ABV2WTB4_9NOCA</name>
<sequence length="189" mass="20553">MNRSYTRRPPPFSSAPWRSPRDQLSFRIRRRGDIVLLAVRGQADAFTLALWRQQVRAAADTVTASKGALVVDATRLDFLSVRSLAALSDEAHEYRRDGIEIFLVTAEPAIARIARADTRTALLPVRSTVVSALTAVHLRDRTPEVVSADGALRDGAGPRGSDERVTAGNAPPGSAPHLGGQRVVEVQRR</sequence>
<gene>
    <name evidence="3" type="ORF">ABZ510_20005</name>
</gene>
<dbReference type="Gene3D" id="3.30.750.24">
    <property type="entry name" value="STAS domain"/>
    <property type="match status" value="1"/>
</dbReference>
<evidence type="ECO:0000256" key="1">
    <source>
        <dbReference type="SAM" id="MobiDB-lite"/>
    </source>
</evidence>
<reference evidence="3 4" key="1">
    <citation type="submission" date="2024-06" db="EMBL/GenBank/DDBJ databases">
        <title>The Natural Products Discovery Center: Release of the First 8490 Sequenced Strains for Exploring Actinobacteria Biosynthetic Diversity.</title>
        <authorList>
            <person name="Kalkreuter E."/>
            <person name="Kautsar S.A."/>
            <person name="Yang D."/>
            <person name="Bader C.D."/>
            <person name="Teijaro C.N."/>
            <person name="Fluegel L."/>
            <person name="Davis C.M."/>
            <person name="Simpson J.R."/>
            <person name="Lauterbach L."/>
            <person name="Steele A.D."/>
            <person name="Gui C."/>
            <person name="Meng S."/>
            <person name="Li G."/>
            <person name="Viehrig K."/>
            <person name="Ye F."/>
            <person name="Su P."/>
            <person name="Kiefer A.F."/>
            <person name="Nichols A."/>
            <person name="Cepeda A.J."/>
            <person name="Yan W."/>
            <person name="Fan B."/>
            <person name="Jiang Y."/>
            <person name="Adhikari A."/>
            <person name="Zheng C.-J."/>
            <person name="Schuster L."/>
            <person name="Cowan T.M."/>
            <person name="Smanski M.J."/>
            <person name="Chevrette M.G."/>
            <person name="De Carvalho L.P.S."/>
            <person name="Shen B."/>
        </authorList>
    </citation>
    <scope>NUCLEOTIDE SEQUENCE [LARGE SCALE GENOMIC DNA]</scope>
    <source>
        <strain evidence="3 4">NPDC019708</strain>
    </source>
</reference>
<dbReference type="InterPro" id="IPR036513">
    <property type="entry name" value="STAS_dom_sf"/>
</dbReference>
<dbReference type="InterPro" id="IPR002645">
    <property type="entry name" value="STAS_dom"/>
</dbReference>
<evidence type="ECO:0000313" key="4">
    <source>
        <dbReference type="Proteomes" id="UP001550628"/>
    </source>
</evidence>
<keyword evidence="4" id="KW-1185">Reference proteome</keyword>
<proteinExistence type="predicted"/>
<dbReference type="EMBL" id="JBEYBF010000013">
    <property type="protein sequence ID" value="MEU1954135.1"/>
    <property type="molecule type" value="Genomic_DNA"/>
</dbReference>
<dbReference type="CDD" id="cd07043">
    <property type="entry name" value="STAS_anti-anti-sigma_factors"/>
    <property type="match status" value="1"/>
</dbReference>
<dbReference type="SUPFAM" id="SSF52091">
    <property type="entry name" value="SpoIIaa-like"/>
    <property type="match status" value="1"/>
</dbReference>
<accession>A0ABV2WTB4</accession>
<dbReference type="Pfam" id="PF01740">
    <property type="entry name" value="STAS"/>
    <property type="match status" value="1"/>
</dbReference>
<evidence type="ECO:0000313" key="3">
    <source>
        <dbReference type="EMBL" id="MEU1954135.1"/>
    </source>
</evidence>
<dbReference type="PROSITE" id="PS50801">
    <property type="entry name" value="STAS"/>
    <property type="match status" value="1"/>
</dbReference>
<evidence type="ECO:0000259" key="2">
    <source>
        <dbReference type="PROSITE" id="PS50801"/>
    </source>
</evidence>
<dbReference type="Proteomes" id="UP001550628">
    <property type="component" value="Unassembled WGS sequence"/>
</dbReference>
<dbReference type="RefSeq" id="WP_081877292.1">
    <property type="nucleotide sequence ID" value="NZ_JBEYBD010000001.1"/>
</dbReference>